<name>A0AAJ8M0D7_9TREE</name>
<feature type="compositionally biased region" description="Basic and acidic residues" evidence="4">
    <location>
        <begin position="609"/>
        <end position="634"/>
    </location>
</feature>
<protein>
    <recommendedName>
        <fullName evidence="5">DNA endonuclease activator Ctp1 C-terminal domain-containing protein</fullName>
    </recommendedName>
</protein>
<dbReference type="InterPro" id="IPR033316">
    <property type="entry name" value="RBBP8-like"/>
</dbReference>
<feature type="region of interest" description="Disordered" evidence="4">
    <location>
        <begin position="1"/>
        <end position="20"/>
    </location>
</feature>
<dbReference type="AlphaFoldDB" id="A0AAJ8M0D7"/>
<dbReference type="KEGG" id="cdep:91085868"/>
<comment type="subcellular location">
    <subcellularLocation>
        <location evidence="1">Nucleus</location>
    </subcellularLocation>
</comment>
<sequence length="640" mass="73316">MGFSRTNSISSRHGPTDSNDALRAAQLWKKSLKATNSSDYPLITDSSPRHINDENCNARLVREAKHTRDTYEKEIQGERAISASLRERIALLEEKVWKSTAEVEIVTAREKEAKVFLQYIEEQMLRDKDARERDRKDLQDWVRRDKISAERISRLQEERDKAIEEIGKLRNDRDAPGLTALQQVNPNITLSPSHSCSDALTKTSLSHPVSTGFCMSPEHLQLQHNAIKAAYDKLLQKHDEDLRHFRTYVATQKERAERKKKRKEEKANKVQSSAYKGQLIEETDEKYNAKTETVNQKRCDHQIPSPLKLVAKVDHDGIEFSARTSVRSATSSATTTTHISSAKAKTYEKALNHANSKPSTCLIEPQIRAPEQQQTNTDANFLSLSARTSSTTTTSSKNSPLIRDRLGSNIIRKAVLLRTVDEGCYHEKPSYLPLTDSIACKSSELNVKRKEIDMEGLSPAEKAAKRKNISKLSAPKKKELYREYKRGGRYMVPQDLRPDIFEEYAIDPQQNEGAAFAFHNTKRKKAERKTMHGGDCECCKDYYDAVGVMPRFNTGPEWRGASDCPEKDEHEGIKEHRDKISRHRETWIKPPTPPGYWQIGFPTTQEVEEQNRKADEMAEDKKEQIRREADQKESRWRKKV</sequence>
<reference evidence="6" key="3">
    <citation type="submission" date="2024-01" db="EMBL/GenBank/DDBJ databases">
        <authorList>
            <person name="Coelho M.A."/>
            <person name="David-Palma M."/>
            <person name="Shea T."/>
            <person name="Sun S."/>
            <person name="Cuomo C.A."/>
            <person name="Heitman J."/>
        </authorList>
    </citation>
    <scope>NUCLEOTIDE SEQUENCE</scope>
    <source>
        <strain evidence="6">CBS 7841</strain>
    </source>
</reference>
<evidence type="ECO:0000256" key="3">
    <source>
        <dbReference type="ARBA" id="ARBA00023242"/>
    </source>
</evidence>
<dbReference type="GeneID" id="91085868"/>
<dbReference type="InterPro" id="IPR013882">
    <property type="entry name" value="Ctp1_C"/>
</dbReference>
<feature type="compositionally biased region" description="Polar residues" evidence="4">
    <location>
        <begin position="1"/>
        <end position="19"/>
    </location>
</feature>
<feature type="domain" description="DNA endonuclease activator Ctp1 C-terminal" evidence="5">
    <location>
        <begin position="517"/>
        <end position="606"/>
    </location>
</feature>
<evidence type="ECO:0000313" key="7">
    <source>
        <dbReference type="Proteomes" id="UP000094043"/>
    </source>
</evidence>
<dbReference type="GO" id="GO:0003684">
    <property type="term" value="F:damaged DNA binding"/>
    <property type="evidence" value="ECO:0007669"/>
    <property type="project" value="TreeGrafter"/>
</dbReference>
<reference evidence="6" key="1">
    <citation type="submission" date="2016-06" db="EMBL/GenBank/DDBJ databases">
        <authorList>
            <person name="Cuomo C."/>
            <person name="Litvintseva A."/>
            <person name="Heitman J."/>
            <person name="Chen Y."/>
            <person name="Sun S."/>
            <person name="Springer D."/>
            <person name="Dromer F."/>
            <person name="Young S."/>
            <person name="Zeng Q."/>
            <person name="Chapman S."/>
            <person name="Gujja S."/>
            <person name="Saif S."/>
            <person name="Birren B."/>
        </authorList>
    </citation>
    <scope>NUCLEOTIDE SEQUENCE</scope>
    <source>
        <strain evidence="6">CBS 7841</strain>
    </source>
</reference>
<dbReference type="GO" id="GO:0010792">
    <property type="term" value="P:DNA double-strand break processing involved in repair via single-strand annealing"/>
    <property type="evidence" value="ECO:0007669"/>
    <property type="project" value="TreeGrafter"/>
</dbReference>
<proteinExistence type="predicted"/>
<evidence type="ECO:0000313" key="6">
    <source>
        <dbReference type="EMBL" id="WVN86491.1"/>
    </source>
</evidence>
<keyword evidence="3" id="KW-0539">Nucleus</keyword>
<keyword evidence="7" id="KW-1185">Reference proteome</keyword>
<dbReference type="Proteomes" id="UP000094043">
    <property type="component" value="Chromosome 2"/>
</dbReference>
<evidence type="ECO:0000259" key="5">
    <source>
        <dbReference type="Pfam" id="PF08573"/>
    </source>
</evidence>
<gene>
    <name evidence="6" type="ORF">L203_101655</name>
</gene>
<dbReference type="RefSeq" id="XP_066067191.1">
    <property type="nucleotide sequence ID" value="XM_066211094.1"/>
</dbReference>
<evidence type="ECO:0000256" key="1">
    <source>
        <dbReference type="ARBA" id="ARBA00004123"/>
    </source>
</evidence>
<evidence type="ECO:0000256" key="2">
    <source>
        <dbReference type="ARBA" id="ARBA00022763"/>
    </source>
</evidence>
<dbReference type="PANTHER" id="PTHR15107">
    <property type="entry name" value="RETINOBLASTOMA BINDING PROTEIN 8"/>
    <property type="match status" value="1"/>
</dbReference>
<feature type="region of interest" description="Disordered" evidence="4">
    <location>
        <begin position="252"/>
        <end position="276"/>
    </location>
</feature>
<dbReference type="GO" id="GO:0005634">
    <property type="term" value="C:nucleus"/>
    <property type="evidence" value="ECO:0007669"/>
    <property type="project" value="UniProtKB-SubCell"/>
</dbReference>
<reference evidence="6" key="2">
    <citation type="journal article" date="2022" name="Elife">
        <title>Obligate sexual reproduction of a homothallic fungus closely related to the Cryptococcus pathogenic species complex.</title>
        <authorList>
            <person name="Passer A.R."/>
            <person name="Clancey S.A."/>
            <person name="Shea T."/>
            <person name="David-Palma M."/>
            <person name="Averette A.F."/>
            <person name="Boekhout T."/>
            <person name="Porcel B.M."/>
            <person name="Nowrousian M."/>
            <person name="Cuomo C.A."/>
            <person name="Sun S."/>
            <person name="Heitman J."/>
            <person name="Coelho M.A."/>
        </authorList>
    </citation>
    <scope>NUCLEOTIDE SEQUENCE</scope>
    <source>
        <strain evidence="6">CBS 7841</strain>
    </source>
</reference>
<feature type="region of interest" description="Disordered" evidence="4">
    <location>
        <begin position="606"/>
        <end position="640"/>
    </location>
</feature>
<dbReference type="EMBL" id="CP143785">
    <property type="protein sequence ID" value="WVN86491.1"/>
    <property type="molecule type" value="Genomic_DNA"/>
</dbReference>
<dbReference type="Pfam" id="PF08573">
    <property type="entry name" value="SAE2"/>
    <property type="match status" value="1"/>
</dbReference>
<keyword evidence="2" id="KW-0227">DNA damage</keyword>
<organism evidence="6 7">
    <name type="scientific">Cryptococcus depauperatus CBS 7841</name>
    <dbReference type="NCBI Taxonomy" id="1295531"/>
    <lineage>
        <taxon>Eukaryota</taxon>
        <taxon>Fungi</taxon>
        <taxon>Dikarya</taxon>
        <taxon>Basidiomycota</taxon>
        <taxon>Agaricomycotina</taxon>
        <taxon>Tremellomycetes</taxon>
        <taxon>Tremellales</taxon>
        <taxon>Cryptococcaceae</taxon>
        <taxon>Cryptococcus</taxon>
    </lineage>
</organism>
<dbReference type="PANTHER" id="PTHR15107:SF0">
    <property type="entry name" value="DNA ENDONUCLEASE ACTIVATOR CTP1 C-TERMINAL DOMAIN-CONTAINING PROTEIN"/>
    <property type="match status" value="1"/>
</dbReference>
<accession>A0AAJ8M0D7</accession>
<evidence type="ECO:0000256" key="4">
    <source>
        <dbReference type="SAM" id="MobiDB-lite"/>
    </source>
</evidence>